<accession>A0ABR2Q051</accession>
<keyword evidence="4" id="KW-1185">Reference proteome</keyword>
<protein>
    <submittedName>
        <fullName evidence="3">Uncharacterized protein</fullName>
    </submittedName>
</protein>
<feature type="compositionally biased region" description="Basic and acidic residues" evidence="1">
    <location>
        <begin position="56"/>
        <end position="71"/>
    </location>
</feature>
<evidence type="ECO:0000313" key="4">
    <source>
        <dbReference type="Proteomes" id="UP001396334"/>
    </source>
</evidence>
<reference evidence="3 4" key="1">
    <citation type="journal article" date="2024" name="G3 (Bethesda)">
        <title>Genome assembly of Hibiscus sabdariffa L. provides insights into metabolisms of medicinal natural products.</title>
        <authorList>
            <person name="Kim T."/>
        </authorList>
    </citation>
    <scope>NUCLEOTIDE SEQUENCE [LARGE SCALE GENOMIC DNA]</scope>
    <source>
        <strain evidence="3">TK-2024</strain>
        <tissue evidence="3">Old leaves</tissue>
    </source>
</reference>
<evidence type="ECO:0000256" key="1">
    <source>
        <dbReference type="SAM" id="MobiDB-lite"/>
    </source>
</evidence>
<feature type="region of interest" description="Disordered" evidence="1">
    <location>
        <begin position="49"/>
        <end position="71"/>
    </location>
</feature>
<comment type="caution">
    <text evidence="3">The sequence shown here is derived from an EMBL/GenBank/DDBJ whole genome shotgun (WGS) entry which is preliminary data.</text>
</comment>
<feature type="signal peptide" evidence="2">
    <location>
        <begin position="1"/>
        <end position="24"/>
    </location>
</feature>
<dbReference type="EMBL" id="JBBPBN010000048">
    <property type="protein sequence ID" value="KAK8993842.1"/>
    <property type="molecule type" value="Genomic_DNA"/>
</dbReference>
<keyword evidence="2" id="KW-0732">Signal</keyword>
<evidence type="ECO:0000313" key="3">
    <source>
        <dbReference type="EMBL" id="KAK8993842.1"/>
    </source>
</evidence>
<name>A0ABR2Q051_9ROSI</name>
<organism evidence="3 4">
    <name type="scientific">Hibiscus sabdariffa</name>
    <name type="common">roselle</name>
    <dbReference type="NCBI Taxonomy" id="183260"/>
    <lineage>
        <taxon>Eukaryota</taxon>
        <taxon>Viridiplantae</taxon>
        <taxon>Streptophyta</taxon>
        <taxon>Embryophyta</taxon>
        <taxon>Tracheophyta</taxon>
        <taxon>Spermatophyta</taxon>
        <taxon>Magnoliopsida</taxon>
        <taxon>eudicotyledons</taxon>
        <taxon>Gunneridae</taxon>
        <taxon>Pentapetalae</taxon>
        <taxon>rosids</taxon>
        <taxon>malvids</taxon>
        <taxon>Malvales</taxon>
        <taxon>Malvaceae</taxon>
        <taxon>Malvoideae</taxon>
        <taxon>Hibiscus</taxon>
    </lineage>
</organism>
<sequence>MLLTLLEMVMLNVLNLLVISVVRCKKGLPVALAMSKGNDFPSLEGFVQKKKGRCRPPKDGKKQSTNNKENKGLGDIVQYFKKNEAMVNVVKSPAQATVKSGSLILL</sequence>
<gene>
    <name evidence="3" type="ORF">V6N11_008057</name>
</gene>
<feature type="chain" id="PRO_5045790950" evidence="2">
    <location>
        <begin position="25"/>
        <end position="106"/>
    </location>
</feature>
<dbReference type="Proteomes" id="UP001396334">
    <property type="component" value="Unassembled WGS sequence"/>
</dbReference>
<evidence type="ECO:0000256" key="2">
    <source>
        <dbReference type="SAM" id="SignalP"/>
    </source>
</evidence>
<proteinExistence type="predicted"/>